<dbReference type="RefSeq" id="WP_057623829.1">
    <property type="nucleotide sequence ID" value="NZ_LKHV02000001.1"/>
</dbReference>
<gene>
    <name evidence="4" type="primary">yiaD</name>
    <name evidence="4" type="ORF">CC99x_00749</name>
    <name evidence="5" type="ORF">CC99x_007975</name>
</gene>
<dbReference type="InterPro" id="IPR050330">
    <property type="entry name" value="Bact_OuterMem_StrucFunc"/>
</dbReference>
<dbReference type="Proteomes" id="UP000051494">
    <property type="component" value="Unassembled WGS sequence"/>
</dbReference>
<evidence type="ECO:0000313" key="4">
    <source>
        <dbReference type="EMBL" id="KRG19227.1"/>
    </source>
</evidence>
<dbReference type="GO" id="GO:0016020">
    <property type="term" value="C:membrane"/>
    <property type="evidence" value="ECO:0007669"/>
    <property type="project" value="UniProtKB-UniRule"/>
</dbReference>
<dbReference type="PANTHER" id="PTHR30329:SF21">
    <property type="entry name" value="LIPOPROTEIN YIAD-RELATED"/>
    <property type="match status" value="1"/>
</dbReference>
<reference evidence="4" key="1">
    <citation type="submission" date="2015-09" db="EMBL/GenBank/DDBJ databases">
        <title>Draft Genome Sequences of Two Novel Amoeba-resistant Intranuclear Bacteria, Candidatus Berkiella cookevillensis and Candidatus Berkiella aquae.</title>
        <authorList>
            <person name="Mehari Y.T."/>
            <person name="Arivett B.A."/>
            <person name="Farone A.L."/>
            <person name="Gunderson J.H."/>
            <person name="Farone M.B."/>
        </authorList>
    </citation>
    <scope>NUCLEOTIDE SEQUENCE [LARGE SCALE GENOMIC DNA]</scope>
    <source>
        <strain evidence="4">CC99</strain>
    </source>
</reference>
<evidence type="ECO:0000313" key="6">
    <source>
        <dbReference type="Proteomes" id="UP000051494"/>
    </source>
</evidence>
<keyword evidence="6" id="KW-1185">Reference proteome</keyword>
<dbReference type="EMBL" id="LKHV01000003">
    <property type="protein sequence ID" value="KRG19227.1"/>
    <property type="molecule type" value="Genomic_DNA"/>
</dbReference>
<dbReference type="PANTHER" id="PTHR30329">
    <property type="entry name" value="STATOR ELEMENT OF FLAGELLAR MOTOR COMPLEX"/>
    <property type="match status" value="1"/>
</dbReference>
<dbReference type="InterPro" id="IPR041544">
    <property type="entry name" value="MotY_N"/>
</dbReference>
<comment type="caution">
    <text evidence="4">The sequence shown here is derived from an EMBL/GenBank/DDBJ whole genome shotgun (WGS) entry which is preliminary data.</text>
</comment>
<dbReference type="Gene3D" id="3.30.1330.60">
    <property type="entry name" value="OmpA-like domain"/>
    <property type="match status" value="1"/>
</dbReference>
<dbReference type="SUPFAM" id="SSF103088">
    <property type="entry name" value="OmpA-like"/>
    <property type="match status" value="1"/>
</dbReference>
<dbReference type="Pfam" id="PF18393">
    <property type="entry name" value="MotY_N"/>
    <property type="match status" value="1"/>
</dbReference>
<evidence type="ECO:0000256" key="2">
    <source>
        <dbReference type="SAM" id="SignalP"/>
    </source>
</evidence>
<dbReference type="AlphaFoldDB" id="A0A0Q9YF75"/>
<organism evidence="4">
    <name type="scientific">Candidatus Berkiella cookevillensis</name>
    <dbReference type="NCBI Taxonomy" id="437022"/>
    <lineage>
        <taxon>Bacteria</taxon>
        <taxon>Pseudomonadati</taxon>
        <taxon>Pseudomonadota</taxon>
        <taxon>Gammaproteobacteria</taxon>
        <taxon>Candidatus Berkiellales</taxon>
        <taxon>Candidatus Berkiellaceae</taxon>
        <taxon>Candidatus Berkiella</taxon>
    </lineage>
</organism>
<dbReference type="PROSITE" id="PS51123">
    <property type="entry name" value="OMPA_2"/>
    <property type="match status" value="1"/>
</dbReference>
<reference evidence="5" key="3">
    <citation type="submission" date="2021-06" db="EMBL/GenBank/DDBJ databases">
        <title>Genomic Description and Analysis of Intracellular Bacteria, Candidatus Berkiella cookevillensis and Candidatus Berkiella aquae.</title>
        <authorList>
            <person name="Kidane D.T."/>
            <person name="Mehari Y.T."/>
            <person name="Rice F.C."/>
            <person name="Arivett B.A."/>
            <person name="Farone A.L."/>
            <person name="Berk S.G."/>
            <person name="Farone M.B."/>
        </authorList>
    </citation>
    <scope>NUCLEOTIDE SEQUENCE</scope>
    <source>
        <strain evidence="5">CC99</strain>
    </source>
</reference>
<dbReference type="InterPro" id="IPR036737">
    <property type="entry name" value="OmpA-like_sf"/>
</dbReference>
<keyword evidence="4" id="KW-0449">Lipoprotein</keyword>
<dbReference type="PRINTS" id="PR01023">
    <property type="entry name" value="NAFLGMOTY"/>
</dbReference>
<reference evidence="5" key="2">
    <citation type="journal article" date="2016" name="Genome Announc.">
        <title>Draft Genome Sequences of Two Novel Amoeba-Resistant Intranuclear Bacteria, 'Candidatus Berkiella cookevillensis' and 'Candidatus Berkiella aquae'.</title>
        <authorList>
            <person name="Mehari Y.T."/>
            <person name="Arivett B.A."/>
            <person name="Farone A.L."/>
            <person name="Gunderson J.H."/>
            <person name="Farone M.B."/>
        </authorList>
    </citation>
    <scope>NUCLEOTIDE SEQUENCE</scope>
    <source>
        <strain evidence="5">CC99</strain>
    </source>
</reference>
<accession>A0A0Q9YF75</accession>
<feature type="domain" description="OmpA-like" evidence="3">
    <location>
        <begin position="181"/>
        <end position="297"/>
    </location>
</feature>
<dbReference type="STRING" id="437022.CC99x_00749"/>
<evidence type="ECO:0000256" key="1">
    <source>
        <dbReference type="PROSITE-ProRule" id="PRU00473"/>
    </source>
</evidence>
<name>A0A0Q9YF75_9GAMM</name>
<keyword evidence="2" id="KW-0732">Signal</keyword>
<dbReference type="EMBL" id="LKHV02000001">
    <property type="protein sequence ID" value="MCS5708841.1"/>
    <property type="molecule type" value="Genomic_DNA"/>
</dbReference>
<dbReference type="OrthoDB" id="6905929at2"/>
<proteinExistence type="predicted"/>
<keyword evidence="1" id="KW-0472">Membrane</keyword>
<evidence type="ECO:0000313" key="5">
    <source>
        <dbReference type="EMBL" id="MCS5708841.1"/>
    </source>
</evidence>
<feature type="chain" id="PRO_5043129620" evidence="2">
    <location>
        <begin position="24"/>
        <end position="297"/>
    </location>
</feature>
<dbReference type="Gene3D" id="2.60.40.2540">
    <property type="match status" value="1"/>
</dbReference>
<sequence length="297" mass="33349">MSIRYSVILTCFAWISLASVAWADTYKSPIDKDAWSTESSKRLCTLSHAIPGYGVATFSQKAGTTLEFFLEASLGRRSATPVIIVDAPADWKTTASSNRKQLAEIKAATGKRPIHLTKMTPYQMISALAEGREPRIEFQRSNDSIPKNKVTSKDKDIIILATSGFQNAYKKYLTCVDELVAYPFDTIKKSTIYFESGSKALDEETMIKLDALAEHITHDENVYRIDLTGHSDSKGGYMSNRQTANERMWKVKDYLVYQGVDPELFTLKGFGDRMPVASNKTAEGRAKNRRVELKVFR</sequence>
<dbReference type="Pfam" id="PF00691">
    <property type="entry name" value="OmpA"/>
    <property type="match status" value="1"/>
</dbReference>
<feature type="signal peptide" evidence="2">
    <location>
        <begin position="1"/>
        <end position="23"/>
    </location>
</feature>
<dbReference type="InterPro" id="IPR006665">
    <property type="entry name" value="OmpA-like"/>
</dbReference>
<evidence type="ECO:0000259" key="3">
    <source>
        <dbReference type="PROSITE" id="PS51123"/>
    </source>
</evidence>
<protein>
    <submittedName>
        <fullName evidence="5">OmpA family protein</fullName>
    </submittedName>
    <submittedName>
        <fullName evidence="4">Putative lipoprotein YiaD</fullName>
    </submittedName>
</protein>
<dbReference type="CDD" id="cd07185">
    <property type="entry name" value="OmpA_C-like"/>
    <property type="match status" value="1"/>
</dbReference>